<keyword evidence="5" id="KW-1185">Reference proteome</keyword>
<feature type="compositionally biased region" description="Polar residues" evidence="1">
    <location>
        <begin position="24"/>
        <end position="38"/>
    </location>
</feature>
<proteinExistence type="predicted"/>
<feature type="compositionally biased region" description="Low complexity" evidence="1">
    <location>
        <begin position="151"/>
        <end position="167"/>
    </location>
</feature>
<feature type="region of interest" description="Disordered" evidence="1">
    <location>
        <begin position="132"/>
        <end position="205"/>
    </location>
</feature>
<evidence type="ECO:0000259" key="3">
    <source>
        <dbReference type="Pfam" id="PF14040"/>
    </source>
</evidence>
<feature type="compositionally biased region" description="Low complexity" evidence="1">
    <location>
        <begin position="39"/>
        <end position="52"/>
    </location>
</feature>
<evidence type="ECO:0000256" key="2">
    <source>
        <dbReference type="SAM" id="SignalP"/>
    </source>
</evidence>
<feature type="chain" id="PRO_5029814000" description="Deoxyribonuclease NucA/NucB domain-containing protein" evidence="2">
    <location>
        <begin position="27"/>
        <end position="504"/>
    </location>
</feature>
<organism evidence="4 5">
    <name type="scientific">Streptomyces triticiradicis</name>
    <dbReference type="NCBI Taxonomy" id="2651189"/>
    <lineage>
        <taxon>Bacteria</taxon>
        <taxon>Bacillati</taxon>
        <taxon>Actinomycetota</taxon>
        <taxon>Actinomycetes</taxon>
        <taxon>Kitasatosporales</taxon>
        <taxon>Streptomycetaceae</taxon>
        <taxon>Streptomyces</taxon>
    </lineage>
</organism>
<dbReference type="Pfam" id="PF14040">
    <property type="entry name" value="DNase_NucA_NucB"/>
    <property type="match status" value="1"/>
</dbReference>
<accession>A0A7J5DGM3</accession>
<dbReference type="RefSeq" id="WP_151470207.1">
    <property type="nucleotide sequence ID" value="NZ_WBKG01000013.1"/>
</dbReference>
<feature type="signal peptide" evidence="2">
    <location>
        <begin position="1"/>
        <end position="26"/>
    </location>
</feature>
<evidence type="ECO:0000313" key="4">
    <source>
        <dbReference type="EMBL" id="KAB1987454.1"/>
    </source>
</evidence>
<evidence type="ECO:0000256" key="1">
    <source>
        <dbReference type="SAM" id="MobiDB-lite"/>
    </source>
</evidence>
<name>A0A7J5DGM3_9ACTN</name>
<dbReference type="Proteomes" id="UP000442990">
    <property type="component" value="Unassembled WGS sequence"/>
</dbReference>
<dbReference type="AlphaFoldDB" id="A0A7J5DGM3"/>
<dbReference type="InterPro" id="IPR029476">
    <property type="entry name" value="DNase_NucA_NucB"/>
</dbReference>
<dbReference type="EMBL" id="WBKG01000013">
    <property type="protein sequence ID" value="KAB1987454.1"/>
    <property type="molecule type" value="Genomic_DNA"/>
</dbReference>
<feature type="domain" description="Deoxyribonuclease NucA/NucB" evidence="3">
    <location>
        <begin position="420"/>
        <end position="501"/>
    </location>
</feature>
<reference evidence="4 5" key="1">
    <citation type="submission" date="2019-09" db="EMBL/GenBank/DDBJ databases">
        <title>Isolation and identification of active actinomycetes.</title>
        <authorList>
            <person name="Yu Z."/>
            <person name="Han C."/>
            <person name="Yu B."/>
        </authorList>
    </citation>
    <scope>NUCLEOTIDE SEQUENCE [LARGE SCALE GENOMIC DNA]</scope>
    <source>
        <strain evidence="4 5">NEAU-H2</strain>
    </source>
</reference>
<comment type="caution">
    <text evidence="4">The sequence shown here is derived from an EMBL/GenBank/DDBJ whole genome shotgun (WGS) entry which is preliminary data.</text>
</comment>
<gene>
    <name evidence="4" type="ORF">F8144_17150</name>
</gene>
<evidence type="ECO:0000313" key="5">
    <source>
        <dbReference type="Proteomes" id="UP000442990"/>
    </source>
</evidence>
<keyword evidence="2" id="KW-0732">Signal</keyword>
<protein>
    <recommendedName>
        <fullName evidence="3">Deoxyribonuclease NucA/NucB domain-containing protein</fullName>
    </recommendedName>
</protein>
<feature type="compositionally biased region" description="Low complexity" evidence="1">
    <location>
        <begin position="185"/>
        <end position="202"/>
    </location>
</feature>
<sequence length="504" mass="53610">MKLRKLLATAAVTLGLLGSFLSSAQAEDDSGATSDTSLTTGVATTDPVTDDPSPAPDDTDTDSDPETAPSAEDIALGIEGTVHDPATAPATSEDGQFIGLETDPQTACDDQVKSAAQTPDAQYAACASPLEPAGEISSEERAALSRGDAPADTSAAESAVLAAAPDAGQTGQEDSPQEAMDDTTPASAPEDGSDASAAAARSPWREPRWCRDEGVDMTWYIERLRGCGIWRAEVNAIDVRTGSRIGGIRYLVIGYSFTARDSKTWAYQTQLLEVSRWGRAVTGTKVYGSASCTGKCKVTHKDFPAQAINSRAEPYGQFFMDTTINTAAAKQRGTGRSIASWKFSNPEWVAPSDATKLSTVEVRCDNALPGAPRQVGCVKLRAVPVISYSLTGPWPEVAKHIKDAQATGLPGKYGTTNYLTRLTNGSKITENRKKACPSSLPRPSGKSCDEYPFASTWQGARYSGGPFSRRMINATQNTDAGRALNGFYTYSRVLDGDRFLVWIR</sequence>
<feature type="region of interest" description="Disordered" evidence="1">
    <location>
        <begin position="24"/>
        <end position="115"/>
    </location>
</feature>